<evidence type="ECO:0000313" key="4">
    <source>
        <dbReference type="EMBL" id="OXA91876.1"/>
    </source>
</evidence>
<evidence type="ECO:0000313" key="5">
    <source>
        <dbReference type="Proteomes" id="UP000032061"/>
    </source>
</evidence>
<dbReference type="Proteomes" id="UP000198302">
    <property type="component" value="Unassembled WGS sequence"/>
</dbReference>
<evidence type="ECO:0000313" key="3">
    <source>
        <dbReference type="EMBL" id="KIO51834.1"/>
    </source>
</evidence>
<keyword evidence="2" id="KW-0732">Signal</keyword>
<accession>A0A0D0EE69</accession>
<gene>
    <name evidence="4" type="ORF">B0A73_01205</name>
    <name evidence="3" type="ORF">IW18_16420</name>
</gene>
<dbReference type="SUPFAM" id="SSF52799">
    <property type="entry name" value="(Phosphotyrosine protein) phosphatases II"/>
    <property type="match status" value="1"/>
</dbReference>
<dbReference type="STRING" id="37752.IW18_16420"/>
<evidence type="ECO:0000313" key="6">
    <source>
        <dbReference type="Proteomes" id="UP000198302"/>
    </source>
</evidence>
<dbReference type="AlphaFoldDB" id="A0A0D0EE69"/>
<dbReference type="Pfam" id="PF13350">
    <property type="entry name" value="Y_phosphatase3"/>
    <property type="match status" value="1"/>
</dbReference>
<dbReference type="EMBL" id="MUGX01000002">
    <property type="protein sequence ID" value="OXA91876.1"/>
    <property type="molecule type" value="Genomic_DNA"/>
</dbReference>
<name>A0A0D0EE69_9FLAO</name>
<dbReference type="PANTHER" id="PTHR31126:SF1">
    <property type="entry name" value="TYROSINE SPECIFIC PROTEIN PHOSPHATASES DOMAIN-CONTAINING PROTEIN"/>
    <property type="match status" value="1"/>
</dbReference>
<dbReference type="OrthoDB" id="1188001at2"/>
<keyword evidence="6" id="KW-1185">Reference proteome</keyword>
<dbReference type="Proteomes" id="UP000032061">
    <property type="component" value="Unassembled WGS sequence"/>
</dbReference>
<dbReference type="InterPro" id="IPR029021">
    <property type="entry name" value="Prot-tyrosine_phosphatase-like"/>
</dbReference>
<sequence length="271" mass="30142">MKKTLLAMAILVQTLANAQLTDSIKRVVPLKGGLNFRDVGGYKTTDGKEVAWGKVYRSAAIDKLTDNDVLLLDKKGIHTVVDFRGVAESKAAPDRLPKNTDYTLSPAGSDSIPNPAQMVKLLKEGGFLEKFYGTDAVKYSGDRFRPLFVKLLVLDNNEAIMYHCTGGRDRTGMATALFLYILNVPQKTIEEDYVASNIYLKKMNKGMMAPLAKMSGLTEAQIENEMALKPELIRTFFTGLKTQYGSIENFLQQEMAIGPKEISLLRKKYTK</sequence>
<dbReference type="GO" id="GO:0004721">
    <property type="term" value="F:phosphoprotein phosphatase activity"/>
    <property type="evidence" value="ECO:0007669"/>
    <property type="project" value="InterPro"/>
</dbReference>
<feature type="signal peptide" evidence="2">
    <location>
        <begin position="1"/>
        <end position="18"/>
    </location>
</feature>
<organism evidence="3 5">
    <name type="scientific">Flavobacterium hibernum</name>
    <dbReference type="NCBI Taxonomy" id="37752"/>
    <lineage>
        <taxon>Bacteria</taxon>
        <taxon>Pseudomonadati</taxon>
        <taxon>Bacteroidota</taxon>
        <taxon>Flavobacteriia</taxon>
        <taxon>Flavobacteriales</taxon>
        <taxon>Flavobacteriaceae</taxon>
        <taxon>Flavobacterium</taxon>
    </lineage>
</organism>
<dbReference type="EMBL" id="JPRK01000013">
    <property type="protein sequence ID" value="KIO51834.1"/>
    <property type="molecule type" value="Genomic_DNA"/>
</dbReference>
<dbReference type="InterPro" id="IPR026893">
    <property type="entry name" value="Tyr/Ser_Pase_IphP-type"/>
</dbReference>
<reference evidence="3 5" key="1">
    <citation type="submission" date="2015-01" db="EMBL/GenBank/DDBJ databases">
        <title>Genome of Flavobacterium hibernum DSM 12611.</title>
        <authorList>
            <person name="Stropko S.J."/>
            <person name="Pipes S.E."/>
            <person name="Newman J.D."/>
        </authorList>
    </citation>
    <scope>NUCLEOTIDE SEQUENCE [LARGE SCALE GENOMIC DNA]</scope>
    <source>
        <strain evidence="3 5">DSM 12611</strain>
    </source>
</reference>
<evidence type="ECO:0000256" key="1">
    <source>
        <dbReference type="ARBA" id="ARBA00009580"/>
    </source>
</evidence>
<proteinExistence type="inferred from homology"/>
<comment type="caution">
    <text evidence="3">The sequence shown here is derived from an EMBL/GenBank/DDBJ whole genome shotgun (WGS) entry which is preliminary data.</text>
</comment>
<evidence type="ECO:0008006" key="7">
    <source>
        <dbReference type="Google" id="ProtNLM"/>
    </source>
</evidence>
<reference evidence="4 6" key="2">
    <citation type="submission" date="2016-11" db="EMBL/GenBank/DDBJ databases">
        <title>Whole genomes of Flavobacteriaceae.</title>
        <authorList>
            <person name="Stine C."/>
            <person name="Li C."/>
            <person name="Tadesse D."/>
        </authorList>
    </citation>
    <scope>NUCLEOTIDE SEQUENCE [LARGE SCALE GENOMIC DNA]</scope>
    <source>
        <strain evidence="4 6">ATCC 51468</strain>
    </source>
</reference>
<evidence type="ECO:0000256" key="2">
    <source>
        <dbReference type="SAM" id="SignalP"/>
    </source>
</evidence>
<comment type="similarity">
    <text evidence="1">Belongs to the protein-tyrosine phosphatase family.</text>
</comment>
<dbReference type="PANTHER" id="PTHR31126">
    <property type="entry name" value="TYROSINE-PROTEIN PHOSPHATASE"/>
    <property type="match status" value="1"/>
</dbReference>
<protein>
    <recommendedName>
        <fullName evidence="7">Protein tyrosine phosphatase</fullName>
    </recommendedName>
</protein>
<feature type="chain" id="PRO_5002226232" description="Protein tyrosine phosphatase" evidence="2">
    <location>
        <begin position="19"/>
        <end position="271"/>
    </location>
</feature>
<dbReference type="RefSeq" id="WP_041518961.1">
    <property type="nucleotide sequence ID" value="NZ_JPRK01000013.1"/>
</dbReference>
<dbReference type="Gene3D" id="3.90.190.10">
    <property type="entry name" value="Protein tyrosine phosphatase superfamily"/>
    <property type="match status" value="1"/>
</dbReference>